<dbReference type="PANTHER" id="PTHR43792:SF16">
    <property type="entry name" value="N-ACETYLTRANSFERASE DOMAIN-CONTAINING PROTEIN"/>
    <property type="match status" value="1"/>
</dbReference>
<evidence type="ECO:0000313" key="2">
    <source>
        <dbReference type="EMBL" id="KAK1751779.1"/>
    </source>
</evidence>
<dbReference type="InterPro" id="IPR016181">
    <property type="entry name" value="Acyl_CoA_acyltransferase"/>
</dbReference>
<dbReference type="AlphaFoldDB" id="A0AAJ0B4Y4"/>
<name>A0AAJ0B4Y4_9PEZI</name>
<evidence type="ECO:0000259" key="1">
    <source>
        <dbReference type="PROSITE" id="PS51186"/>
    </source>
</evidence>
<protein>
    <submittedName>
        <fullName evidence="2">GNAT family N-acetyltransferase</fullName>
    </submittedName>
</protein>
<dbReference type="PANTHER" id="PTHR43792">
    <property type="entry name" value="GNAT FAMILY, PUTATIVE (AFU_ORTHOLOGUE AFUA_3G00765)-RELATED-RELATED"/>
    <property type="match status" value="1"/>
</dbReference>
<comment type="caution">
    <text evidence="2">The sequence shown here is derived from an EMBL/GenBank/DDBJ whole genome shotgun (WGS) entry which is preliminary data.</text>
</comment>
<dbReference type="PROSITE" id="PS51186">
    <property type="entry name" value="GNAT"/>
    <property type="match status" value="1"/>
</dbReference>
<dbReference type="Gene3D" id="3.40.630.30">
    <property type="match status" value="1"/>
</dbReference>
<dbReference type="Pfam" id="PF13302">
    <property type="entry name" value="Acetyltransf_3"/>
    <property type="match status" value="1"/>
</dbReference>
<evidence type="ECO:0000313" key="3">
    <source>
        <dbReference type="Proteomes" id="UP001239445"/>
    </source>
</evidence>
<dbReference type="EMBL" id="MU839841">
    <property type="protein sequence ID" value="KAK1751779.1"/>
    <property type="molecule type" value="Genomic_DNA"/>
</dbReference>
<dbReference type="InterPro" id="IPR000182">
    <property type="entry name" value="GNAT_dom"/>
</dbReference>
<dbReference type="SUPFAM" id="SSF55729">
    <property type="entry name" value="Acyl-CoA N-acyltransferases (Nat)"/>
    <property type="match status" value="1"/>
</dbReference>
<organism evidence="2 3">
    <name type="scientific">Echria macrotheca</name>
    <dbReference type="NCBI Taxonomy" id="438768"/>
    <lineage>
        <taxon>Eukaryota</taxon>
        <taxon>Fungi</taxon>
        <taxon>Dikarya</taxon>
        <taxon>Ascomycota</taxon>
        <taxon>Pezizomycotina</taxon>
        <taxon>Sordariomycetes</taxon>
        <taxon>Sordariomycetidae</taxon>
        <taxon>Sordariales</taxon>
        <taxon>Schizotheciaceae</taxon>
        <taxon>Echria</taxon>
    </lineage>
</organism>
<feature type="domain" description="N-acetyltransferase" evidence="1">
    <location>
        <begin position="59"/>
        <end position="216"/>
    </location>
</feature>
<dbReference type="Proteomes" id="UP001239445">
    <property type="component" value="Unassembled WGS sequence"/>
</dbReference>
<sequence>MRLQVVSPASFLSIAASSMETTAQATIWTDRLCLVPLSDDHLEHEIQLDSDPDVVKYIGNGRPRSRSVVERLHQERMAAAKLAHGQGFWAGFLRPDSSSSAGNKNGTGEFVGWWILEPPQRQDQGPRDNRAELGYRLMKKFWRQGLAKEGAKALIRHGFEHLGLVSIYAETMAVNEASRATMRSLGMKHVRTFYLHFDEKIEGWEEGEVEYAITVEGWQALANN</sequence>
<dbReference type="GO" id="GO:0016747">
    <property type="term" value="F:acyltransferase activity, transferring groups other than amino-acyl groups"/>
    <property type="evidence" value="ECO:0007669"/>
    <property type="project" value="InterPro"/>
</dbReference>
<accession>A0AAJ0B4Y4</accession>
<keyword evidence="3" id="KW-1185">Reference proteome</keyword>
<dbReference type="InterPro" id="IPR051531">
    <property type="entry name" value="N-acetyltransferase"/>
</dbReference>
<proteinExistence type="predicted"/>
<gene>
    <name evidence="2" type="ORF">QBC47DRAFT_391008</name>
</gene>
<reference evidence="2" key="1">
    <citation type="submission" date="2023-06" db="EMBL/GenBank/DDBJ databases">
        <title>Genome-scale phylogeny and comparative genomics of the fungal order Sordariales.</title>
        <authorList>
            <consortium name="Lawrence Berkeley National Laboratory"/>
            <person name="Hensen N."/>
            <person name="Bonometti L."/>
            <person name="Westerberg I."/>
            <person name="Brannstrom I.O."/>
            <person name="Guillou S."/>
            <person name="Cros-Aarteil S."/>
            <person name="Calhoun S."/>
            <person name="Haridas S."/>
            <person name="Kuo A."/>
            <person name="Mondo S."/>
            <person name="Pangilinan J."/>
            <person name="Riley R."/>
            <person name="Labutti K."/>
            <person name="Andreopoulos B."/>
            <person name="Lipzen A."/>
            <person name="Chen C."/>
            <person name="Yanf M."/>
            <person name="Daum C."/>
            <person name="Ng V."/>
            <person name="Clum A."/>
            <person name="Steindorff A."/>
            <person name="Ohm R."/>
            <person name="Martin F."/>
            <person name="Silar P."/>
            <person name="Natvig D."/>
            <person name="Lalanne C."/>
            <person name="Gautier V."/>
            <person name="Ament-Velasquez S.L."/>
            <person name="Kruys A."/>
            <person name="Hutchinson M.I."/>
            <person name="Powell A.J."/>
            <person name="Barry K."/>
            <person name="Miller A.N."/>
            <person name="Grigoriev I.V."/>
            <person name="Debuchy R."/>
            <person name="Gladieux P."/>
            <person name="Thoren M.H."/>
            <person name="Johannesson H."/>
        </authorList>
    </citation>
    <scope>NUCLEOTIDE SEQUENCE</scope>
    <source>
        <strain evidence="2">PSN4</strain>
    </source>
</reference>